<dbReference type="Pfam" id="PF01996">
    <property type="entry name" value="F420_ligase"/>
    <property type="match status" value="1"/>
</dbReference>
<feature type="domain" description="Coenzyme F420:L-glutamate ligase-like" evidence="1">
    <location>
        <begin position="24"/>
        <end position="205"/>
    </location>
</feature>
<dbReference type="Gene3D" id="3.30.1330.100">
    <property type="entry name" value="CofE-like"/>
    <property type="match status" value="1"/>
</dbReference>
<evidence type="ECO:0000313" key="3">
    <source>
        <dbReference type="Proteomes" id="UP000178450"/>
    </source>
</evidence>
<gene>
    <name evidence="2" type="ORF">A2209_01860</name>
</gene>
<organism evidence="2 3">
    <name type="scientific">Candidatus Roizmanbacteria bacterium RIFOXYA1_FULL_41_12</name>
    <dbReference type="NCBI Taxonomy" id="1802082"/>
    <lineage>
        <taxon>Bacteria</taxon>
        <taxon>Candidatus Roizmaniibacteriota</taxon>
    </lineage>
</organism>
<protein>
    <recommendedName>
        <fullName evidence="1">Coenzyme F420:L-glutamate ligase-like domain-containing protein</fullName>
    </recommendedName>
</protein>
<evidence type="ECO:0000259" key="1">
    <source>
        <dbReference type="Pfam" id="PF01996"/>
    </source>
</evidence>
<proteinExistence type="predicted"/>
<dbReference type="PANTHER" id="PTHR47917:SF1">
    <property type="entry name" value="COENZYME F420:L-GLUTAMATE LIGASE"/>
    <property type="match status" value="1"/>
</dbReference>
<dbReference type="Proteomes" id="UP000178450">
    <property type="component" value="Unassembled WGS sequence"/>
</dbReference>
<dbReference type="SUPFAM" id="SSF144010">
    <property type="entry name" value="CofE-like"/>
    <property type="match status" value="1"/>
</dbReference>
<dbReference type="EMBL" id="MGBG01000007">
    <property type="protein sequence ID" value="OGK66476.1"/>
    <property type="molecule type" value="Genomic_DNA"/>
</dbReference>
<name>A0A1F7KF52_9BACT</name>
<accession>A0A1F7KF52</accession>
<dbReference type="PANTHER" id="PTHR47917">
    <property type="match status" value="1"/>
</dbReference>
<reference evidence="2 3" key="1">
    <citation type="journal article" date="2016" name="Nat. Commun.">
        <title>Thousands of microbial genomes shed light on interconnected biogeochemical processes in an aquifer system.</title>
        <authorList>
            <person name="Anantharaman K."/>
            <person name="Brown C.T."/>
            <person name="Hug L.A."/>
            <person name="Sharon I."/>
            <person name="Castelle C.J."/>
            <person name="Probst A.J."/>
            <person name="Thomas B.C."/>
            <person name="Singh A."/>
            <person name="Wilkins M.J."/>
            <person name="Karaoz U."/>
            <person name="Brodie E.L."/>
            <person name="Williams K.H."/>
            <person name="Hubbard S.S."/>
            <person name="Banfield J.F."/>
        </authorList>
    </citation>
    <scope>NUCLEOTIDE SEQUENCE [LARGE SCALE GENOMIC DNA]</scope>
</reference>
<dbReference type="AlphaFoldDB" id="A0A1F7KF52"/>
<dbReference type="InterPro" id="IPR002847">
    <property type="entry name" value="F420-0_gamma-glut_ligase-dom"/>
</dbReference>
<evidence type="ECO:0000313" key="2">
    <source>
        <dbReference type="EMBL" id="OGK66476.1"/>
    </source>
</evidence>
<sequence>MIVTPIKTGKITIDNTSLFSVLDQHLPSLKEKSVVVVTSKIVSICEGRVQRKVGNEKKDALVIAEAELYLPRRQNQYGFMITINQGTMIASAGIDESNGNGYFVLWPKNPQKSANDIRRYLIKKHQLKHLGVIISDSRITPLRRGVTGVSIAHSGFRLLNDYVGKPDIFGRIMKVEKANIADSLATAAVVAMGEGDEQQPLAVIEDLDFVHFQDHNPTAKELKNNRTTIETDVFSKMLKAVKWQKGKKGVKK</sequence>
<comment type="caution">
    <text evidence="2">The sequence shown here is derived from an EMBL/GenBank/DDBJ whole genome shotgun (WGS) entry which is preliminary data.</text>
</comment>